<evidence type="ECO:0008006" key="3">
    <source>
        <dbReference type="Google" id="ProtNLM"/>
    </source>
</evidence>
<proteinExistence type="predicted"/>
<keyword evidence="2" id="KW-1185">Reference proteome</keyword>
<dbReference type="PANTHER" id="PTHR33706">
    <property type="entry name" value="MORN VARIANT REPEAT PROTEIN"/>
    <property type="match status" value="1"/>
</dbReference>
<name>A0A8S1NWJ4_PARPR</name>
<accession>A0A8S1NWJ4</accession>
<dbReference type="AlphaFoldDB" id="A0A8S1NWJ4"/>
<dbReference type="PANTHER" id="PTHR33706:SF1">
    <property type="entry name" value="TPR REPEAT PROTEIN"/>
    <property type="match status" value="1"/>
</dbReference>
<dbReference type="EMBL" id="CAJJDM010000103">
    <property type="protein sequence ID" value="CAD8095940.1"/>
    <property type="molecule type" value="Genomic_DNA"/>
</dbReference>
<comment type="caution">
    <text evidence="1">The sequence shown here is derived from an EMBL/GenBank/DDBJ whole genome shotgun (WGS) entry which is preliminary data.</text>
</comment>
<gene>
    <name evidence="1" type="ORF">PPRIM_AZ9-3.1.T1000008</name>
</gene>
<evidence type="ECO:0000313" key="1">
    <source>
        <dbReference type="EMBL" id="CAD8095940.1"/>
    </source>
</evidence>
<reference evidence="1" key="1">
    <citation type="submission" date="2021-01" db="EMBL/GenBank/DDBJ databases">
        <authorList>
            <consortium name="Genoscope - CEA"/>
            <person name="William W."/>
        </authorList>
    </citation>
    <scope>NUCLEOTIDE SEQUENCE</scope>
</reference>
<protein>
    <recommendedName>
        <fullName evidence="3">MORN repeat protein</fullName>
    </recommendedName>
</protein>
<sequence>MLSENQQTQFCLENLKDQKVNKDYQVKKWDEKKKKIVKVKIQITFTQDNQMIYQQEGVILRQEFNQDDFRDQEILTDMEQIQFLQWQGEYGPNQKKQGKWIAIWKGEMIEEVGGYYENGLKLGQWKQPSKSYWSQAQLYESGEYFLDQKLGRWNYIYDNQIIGGGSYDQAGGQNKIGYWIDYDDRFSNYRQVAHNGQYENGKKVGRWEIEYRYDNNYPFSKIGGGLYKDGLKHGQWTDLDEDFSEEKQVTHNGEYQNEIKVGRWDIEYRLNSEKLFTKIGGGQYVDGVKNSKWIELDEEFQNAKQVVLNGEYKNGKKMGRWDIEYRSYKIIIQIGNSGGGQYDDGVKIGNWIDLDEEFKYLKQIIHNGEYQNGKKVGVWVEMKRVWYLMEEGFKKVNEIKYDI</sequence>
<organism evidence="1 2">
    <name type="scientific">Paramecium primaurelia</name>
    <dbReference type="NCBI Taxonomy" id="5886"/>
    <lineage>
        <taxon>Eukaryota</taxon>
        <taxon>Sar</taxon>
        <taxon>Alveolata</taxon>
        <taxon>Ciliophora</taxon>
        <taxon>Intramacronucleata</taxon>
        <taxon>Oligohymenophorea</taxon>
        <taxon>Peniculida</taxon>
        <taxon>Parameciidae</taxon>
        <taxon>Paramecium</taxon>
    </lineage>
</organism>
<dbReference type="Proteomes" id="UP000688137">
    <property type="component" value="Unassembled WGS sequence"/>
</dbReference>
<evidence type="ECO:0000313" key="2">
    <source>
        <dbReference type="Proteomes" id="UP000688137"/>
    </source>
</evidence>